<accession>A0A6A5G3W4</accession>
<name>A0A6A5G3W4_CAERE</name>
<feature type="domain" description="RecF/RecN/SMC N-terminal" evidence="1">
    <location>
        <begin position="16"/>
        <end position="329"/>
    </location>
</feature>
<dbReference type="GeneID" id="9813982"/>
<dbReference type="AlphaFoldDB" id="A0A6A5G3W4"/>
<dbReference type="RefSeq" id="XP_003102093.2">
    <property type="nucleotide sequence ID" value="XM_003102045.2"/>
</dbReference>
<dbReference type="PANTHER" id="PTHR32114:SF2">
    <property type="entry name" value="ABC TRANSPORTER ABCH.3"/>
    <property type="match status" value="1"/>
</dbReference>
<dbReference type="KEGG" id="crq:GCK72_026078"/>
<dbReference type="Pfam" id="PF02463">
    <property type="entry name" value="SMC_N"/>
    <property type="match status" value="1"/>
</dbReference>
<protein>
    <recommendedName>
        <fullName evidence="1">RecF/RecN/SMC N-terminal domain-containing protein</fullName>
    </recommendedName>
</protein>
<reference evidence="2 3" key="1">
    <citation type="submission" date="2019-12" db="EMBL/GenBank/DDBJ databases">
        <title>Chromosome-level assembly of the Caenorhabditis remanei genome.</title>
        <authorList>
            <person name="Teterina A.A."/>
            <person name="Willis J.H."/>
            <person name="Phillips P.C."/>
        </authorList>
    </citation>
    <scope>NUCLEOTIDE SEQUENCE [LARGE SCALE GENOMIC DNA]</scope>
    <source>
        <strain evidence="2 3">PX506</strain>
        <tissue evidence="2">Whole organism</tissue>
    </source>
</reference>
<dbReference type="Gene3D" id="3.40.50.300">
    <property type="entry name" value="P-loop containing nucleotide triphosphate hydrolases"/>
    <property type="match status" value="2"/>
</dbReference>
<evidence type="ECO:0000313" key="3">
    <source>
        <dbReference type="Proteomes" id="UP000483820"/>
    </source>
</evidence>
<dbReference type="PANTHER" id="PTHR32114">
    <property type="entry name" value="ABC TRANSPORTER ABCH.3"/>
    <property type="match status" value="1"/>
</dbReference>
<comment type="caution">
    <text evidence="2">The sequence shown here is derived from an EMBL/GenBank/DDBJ whole genome shotgun (WGS) entry which is preliminary data.</text>
</comment>
<dbReference type="Proteomes" id="UP000483820">
    <property type="component" value="Chromosome X"/>
</dbReference>
<dbReference type="SUPFAM" id="SSF52540">
    <property type="entry name" value="P-loop containing nucleoside triphosphate hydrolases"/>
    <property type="match status" value="1"/>
</dbReference>
<dbReference type="InterPro" id="IPR027417">
    <property type="entry name" value="P-loop_NTPase"/>
</dbReference>
<dbReference type="EMBL" id="WUAV01000006">
    <property type="protein sequence ID" value="KAF1749610.1"/>
    <property type="molecule type" value="Genomic_DNA"/>
</dbReference>
<proteinExistence type="predicted"/>
<dbReference type="CTD" id="9813982"/>
<organism evidence="2 3">
    <name type="scientific">Caenorhabditis remanei</name>
    <name type="common">Caenorhabditis vulgaris</name>
    <dbReference type="NCBI Taxonomy" id="31234"/>
    <lineage>
        <taxon>Eukaryota</taxon>
        <taxon>Metazoa</taxon>
        <taxon>Ecdysozoa</taxon>
        <taxon>Nematoda</taxon>
        <taxon>Chromadorea</taxon>
        <taxon>Rhabditida</taxon>
        <taxon>Rhabditina</taxon>
        <taxon>Rhabditomorpha</taxon>
        <taxon>Rhabditoidea</taxon>
        <taxon>Rhabditidae</taxon>
        <taxon>Peloderinae</taxon>
        <taxon>Caenorhabditis</taxon>
    </lineage>
</organism>
<evidence type="ECO:0000259" key="1">
    <source>
        <dbReference type="Pfam" id="PF02463"/>
    </source>
</evidence>
<gene>
    <name evidence="2" type="ORF">GCK72_026078</name>
</gene>
<dbReference type="InterPro" id="IPR003395">
    <property type="entry name" value="RecF/RecN/SMC_N"/>
</dbReference>
<evidence type="ECO:0000313" key="2">
    <source>
        <dbReference type="EMBL" id="KAF1749610.1"/>
    </source>
</evidence>
<sequence length="334" mass="36961">MLSLLSVKVEGDPYLKDQTVSFNEGFNTISGVNGSGKTLLVHAIRFGLNGKSDDSFYTFSGRVTLRFHLPNRSEVEYSKAAGRMTRYWIDGKEVSSEQYAEGLEEIGITPIMIGVMVPGVGWGKMGTSTDKELSMFIEKTMQNGQKMKGECDILKKKIRISMGAAAPKGIQKPSKTTNELQKELAAAKKRRSNALNRRINTMSSNVDELYKMLNGNANQMAASFRPENPEEPYAGVEMVLDQGYGIMEPSNLSGGEMKIASIAINLAAVRVLQCPFVIYDNFDENFSRESCNSVGMAFRELVESGNLQIIAVCKQDAMRNQTPHTFEMTLPEDD</sequence>